<dbReference type="AlphaFoldDB" id="A0AAW0MR36"/>
<name>A0AAW0MR36_9GOBI</name>
<organism evidence="1 2">
    <name type="scientific">Mugilogobius chulae</name>
    <name type="common">yellowstripe goby</name>
    <dbReference type="NCBI Taxonomy" id="88201"/>
    <lineage>
        <taxon>Eukaryota</taxon>
        <taxon>Metazoa</taxon>
        <taxon>Chordata</taxon>
        <taxon>Craniata</taxon>
        <taxon>Vertebrata</taxon>
        <taxon>Euteleostomi</taxon>
        <taxon>Actinopterygii</taxon>
        <taxon>Neopterygii</taxon>
        <taxon>Teleostei</taxon>
        <taxon>Neoteleostei</taxon>
        <taxon>Acanthomorphata</taxon>
        <taxon>Gobiaria</taxon>
        <taxon>Gobiiformes</taxon>
        <taxon>Gobioidei</taxon>
        <taxon>Gobiidae</taxon>
        <taxon>Gobionellinae</taxon>
        <taxon>Mugilogobius</taxon>
    </lineage>
</organism>
<comment type="caution">
    <text evidence="1">The sequence shown here is derived from an EMBL/GenBank/DDBJ whole genome shotgun (WGS) entry which is preliminary data.</text>
</comment>
<gene>
    <name evidence="1" type="ORF">WMY93_034042</name>
</gene>
<dbReference type="PANTHER" id="PTHR47642">
    <property type="entry name" value="ATP-DEPENDENT DNA HELICASE"/>
    <property type="match status" value="1"/>
</dbReference>
<evidence type="ECO:0000313" key="2">
    <source>
        <dbReference type="Proteomes" id="UP001460270"/>
    </source>
</evidence>
<dbReference type="PANTHER" id="PTHR47642:SF3">
    <property type="entry name" value="ATP-DEPENDENT DNA HELICASE"/>
    <property type="match status" value="1"/>
</dbReference>
<proteinExistence type="predicted"/>
<reference evidence="2" key="1">
    <citation type="submission" date="2024-04" db="EMBL/GenBank/DDBJ databases">
        <title>Salinicola lusitanus LLJ914,a marine bacterium isolated from the Okinawa Trough.</title>
        <authorList>
            <person name="Li J."/>
        </authorList>
    </citation>
    <scope>NUCLEOTIDE SEQUENCE [LARGE SCALE GENOMIC DNA]</scope>
</reference>
<protein>
    <submittedName>
        <fullName evidence="1">Uncharacterized protein</fullName>
    </submittedName>
</protein>
<accession>A0AAW0MR36</accession>
<sequence length="122" mass="14296">MGDFWHGLFKVAELTTIMRQKDVPFARLLNRLRLRSKGSQLRRGDIDTLRQRETGEETSDLHIYAKKDDVYAHNIERLKQLDPDFVTMYAQDFSFEKKTGKFKRLDGHLGNATHTNLEETVK</sequence>
<evidence type="ECO:0000313" key="1">
    <source>
        <dbReference type="EMBL" id="KAK7879176.1"/>
    </source>
</evidence>
<keyword evidence="2" id="KW-1185">Reference proteome</keyword>
<dbReference type="EMBL" id="JBBPFD010000333">
    <property type="protein sequence ID" value="KAK7879176.1"/>
    <property type="molecule type" value="Genomic_DNA"/>
</dbReference>
<dbReference type="InterPro" id="IPR051055">
    <property type="entry name" value="PIF1_helicase"/>
</dbReference>
<dbReference type="Proteomes" id="UP001460270">
    <property type="component" value="Unassembled WGS sequence"/>
</dbReference>